<dbReference type="InterPro" id="IPR004839">
    <property type="entry name" value="Aminotransferase_I/II_large"/>
</dbReference>
<feature type="domain" description="Aminotransferase class I/classII large" evidence="7">
    <location>
        <begin position="66"/>
        <end position="308"/>
    </location>
</feature>
<feature type="region of interest" description="Disordered" evidence="6">
    <location>
        <begin position="1"/>
        <end position="21"/>
    </location>
</feature>
<evidence type="ECO:0000256" key="4">
    <source>
        <dbReference type="ARBA" id="ARBA00022679"/>
    </source>
</evidence>
<organism evidence="8">
    <name type="scientific">Streptantibioticus silvisoli</name>
    <dbReference type="NCBI Taxonomy" id="2705255"/>
    <lineage>
        <taxon>Bacteria</taxon>
        <taxon>Bacillati</taxon>
        <taxon>Actinomycetota</taxon>
        <taxon>Actinomycetes</taxon>
        <taxon>Kitasatosporales</taxon>
        <taxon>Streptomycetaceae</taxon>
        <taxon>Streptantibioticus</taxon>
    </lineage>
</organism>
<dbReference type="EMBL" id="JABXJJ020000012">
    <property type="protein sequence ID" value="MDI5969833.1"/>
    <property type="molecule type" value="Genomic_DNA"/>
</dbReference>
<protein>
    <submittedName>
        <fullName evidence="8">Aminotransferase class I/II-fold pyridoxal phosphate-dependent enzyme</fullName>
    </submittedName>
</protein>
<sequence>MPSTVTRRTARRGSPCTDPRLPVPTWLGELLAGGRDDPPEPAGGGVALRTAAAGFLARHGPAAGPAWTLAGPGPAPLMLALLSATGGGLLLPRPAAPWYAPAARLLGRRVRYLPAPAGCGGVPDPVALREVVRRDGAGRDLLVLAVADDPTGTVAPPELVHQVCEVAAAAGLSLLADETFAGSTHGPLTVVLSPAEMVPDRTVVLRDLAAGALPAAWPAAIAGFPSAGPAAALRDGTLAALAAQGAVLPGPVARAAAGALAEPDRACDDARSAVRLHASVAAAAHAELLRAGALCLPPAAGFHLYPDFGTLPDGPRGPGVPGAVRIADRLPGAVPGGWFGDDPAAARVRIAVPALYGDDPRARALALASADPPAVPHVAEALADLRSACAELTGA</sequence>
<keyword evidence="3 8" id="KW-0032">Aminotransferase</keyword>
<evidence type="ECO:0000256" key="5">
    <source>
        <dbReference type="ARBA" id="ARBA00022898"/>
    </source>
</evidence>
<dbReference type="Pfam" id="PF00155">
    <property type="entry name" value="Aminotran_1_2"/>
    <property type="match status" value="1"/>
</dbReference>
<dbReference type="RefSeq" id="WP_271318229.1">
    <property type="nucleotide sequence ID" value="NZ_JABXJJ020000012.1"/>
</dbReference>
<evidence type="ECO:0000256" key="1">
    <source>
        <dbReference type="ARBA" id="ARBA00001933"/>
    </source>
</evidence>
<evidence type="ECO:0000256" key="3">
    <source>
        <dbReference type="ARBA" id="ARBA00022576"/>
    </source>
</evidence>
<keyword evidence="4" id="KW-0808">Transferase</keyword>
<evidence type="ECO:0000259" key="7">
    <source>
        <dbReference type="Pfam" id="PF00155"/>
    </source>
</evidence>
<dbReference type="PANTHER" id="PTHR46383:SF1">
    <property type="entry name" value="ASPARTATE AMINOTRANSFERASE"/>
    <property type="match status" value="1"/>
</dbReference>
<dbReference type="Gene3D" id="3.40.640.10">
    <property type="entry name" value="Type I PLP-dependent aspartate aminotransferase-like (Major domain)"/>
    <property type="match status" value="1"/>
</dbReference>
<reference evidence="8" key="1">
    <citation type="submission" date="2023-05" db="EMBL/GenBank/DDBJ databases">
        <title>Streptantibioticus silvisoli sp. nov., acidotolerant actinomycetes 1 from pine litter.</title>
        <authorList>
            <person name="Swiecimska M."/>
            <person name="Golinska P."/>
            <person name="Sangal V."/>
            <person name="Wachnowicz B."/>
            <person name="Goodfellow M."/>
        </authorList>
    </citation>
    <scope>NUCLEOTIDE SEQUENCE</scope>
    <source>
        <strain evidence="8">SL13</strain>
    </source>
</reference>
<dbReference type="PANTHER" id="PTHR46383">
    <property type="entry name" value="ASPARTATE AMINOTRANSFERASE"/>
    <property type="match status" value="1"/>
</dbReference>
<dbReference type="InterPro" id="IPR050596">
    <property type="entry name" value="AspAT/PAT-like"/>
</dbReference>
<name>A0AA90H2L6_9ACTN</name>
<evidence type="ECO:0000256" key="2">
    <source>
        <dbReference type="ARBA" id="ARBA00007441"/>
    </source>
</evidence>
<comment type="caution">
    <text evidence="8">The sequence shown here is derived from an EMBL/GenBank/DDBJ whole genome shotgun (WGS) entry which is preliminary data.</text>
</comment>
<dbReference type="AlphaFoldDB" id="A0AA90H2L6"/>
<dbReference type="InterPro" id="IPR015424">
    <property type="entry name" value="PyrdxlP-dep_Trfase"/>
</dbReference>
<dbReference type="GO" id="GO:0030170">
    <property type="term" value="F:pyridoxal phosphate binding"/>
    <property type="evidence" value="ECO:0007669"/>
    <property type="project" value="InterPro"/>
</dbReference>
<accession>A0AA90H2L6</accession>
<evidence type="ECO:0000256" key="6">
    <source>
        <dbReference type="SAM" id="MobiDB-lite"/>
    </source>
</evidence>
<dbReference type="SUPFAM" id="SSF53383">
    <property type="entry name" value="PLP-dependent transferases"/>
    <property type="match status" value="1"/>
</dbReference>
<proteinExistence type="inferred from homology"/>
<dbReference type="GO" id="GO:0008483">
    <property type="term" value="F:transaminase activity"/>
    <property type="evidence" value="ECO:0007669"/>
    <property type="project" value="UniProtKB-KW"/>
</dbReference>
<dbReference type="InterPro" id="IPR015421">
    <property type="entry name" value="PyrdxlP-dep_Trfase_major"/>
</dbReference>
<dbReference type="GO" id="GO:0006520">
    <property type="term" value="P:amino acid metabolic process"/>
    <property type="evidence" value="ECO:0007669"/>
    <property type="project" value="InterPro"/>
</dbReference>
<gene>
    <name evidence="8" type="ORF">POF50_010880</name>
</gene>
<comment type="similarity">
    <text evidence="2">Belongs to the class-I pyridoxal-phosphate-dependent aminotransferase family.</text>
</comment>
<keyword evidence="5" id="KW-0663">Pyridoxal phosphate</keyword>
<evidence type="ECO:0000313" key="8">
    <source>
        <dbReference type="EMBL" id="MDI5969833.1"/>
    </source>
</evidence>
<comment type="cofactor">
    <cofactor evidence="1">
        <name>pyridoxal 5'-phosphate</name>
        <dbReference type="ChEBI" id="CHEBI:597326"/>
    </cofactor>
</comment>